<dbReference type="OrthoDB" id="10250320at2759"/>
<dbReference type="CDD" id="cd20540">
    <property type="entry name" value="CYCLIN_CCNY_like"/>
    <property type="match status" value="1"/>
</dbReference>
<dbReference type="PANTHER" id="PTHR14248">
    <property type="entry name" value="CYCLIN Y, ISOFORM A"/>
    <property type="match status" value="1"/>
</dbReference>
<sequence length="270" mass="29475">MAEVVSGIGKSTAADDAGCLEEPDMTMIINSLSKAIHEQIVLTQTKGDTAGSGIFDETEHPIMKAQLPEDYKERCIDQENITRFLVAFSGAAKLTAGSMLIVSIFISRLIVRIGLRIHNHTWKRIVIGTSIVVSKVWIDIPVHNSDFKLVLPALAADGLLKLERELGLMAYNVSVSREDYACHYYCIRSSDDNTGAVLTCVKEFVNTTGPSPTSCASKHEHLPILDSGENLAHLNPTLTWDGIVPDVVFGKSCTRSSETLPKWTSLTSSE</sequence>
<dbReference type="Proteomes" id="UP000054560">
    <property type="component" value="Unassembled WGS sequence"/>
</dbReference>
<reference evidence="2 3" key="1">
    <citation type="submission" date="2011-02" db="EMBL/GenBank/DDBJ databases">
        <title>The Genome Sequence of Sphaeroforma arctica JP610.</title>
        <authorList>
            <consortium name="The Broad Institute Genome Sequencing Platform"/>
            <person name="Russ C."/>
            <person name="Cuomo C."/>
            <person name="Young S.K."/>
            <person name="Zeng Q."/>
            <person name="Gargeya S."/>
            <person name="Alvarado L."/>
            <person name="Berlin A."/>
            <person name="Chapman S.B."/>
            <person name="Chen Z."/>
            <person name="Freedman E."/>
            <person name="Gellesch M."/>
            <person name="Goldberg J."/>
            <person name="Griggs A."/>
            <person name="Gujja S."/>
            <person name="Heilman E."/>
            <person name="Heiman D."/>
            <person name="Howarth C."/>
            <person name="Mehta T."/>
            <person name="Neiman D."/>
            <person name="Pearson M."/>
            <person name="Roberts A."/>
            <person name="Saif S."/>
            <person name="Shea T."/>
            <person name="Shenoy N."/>
            <person name="Sisk P."/>
            <person name="Stolte C."/>
            <person name="Sykes S."/>
            <person name="White J."/>
            <person name="Yandava C."/>
            <person name="Burger G."/>
            <person name="Gray M.W."/>
            <person name="Holland P.W.H."/>
            <person name="King N."/>
            <person name="Lang F.B.F."/>
            <person name="Roger A.J."/>
            <person name="Ruiz-Trillo I."/>
            <person name="Haas B."/>
            <person name="Nusbaum C."/>
            <person name="Birren B."/>
        </authorList>
    </citation>
    <scope>NUCLEOTIDE SEQUENCE [LARGE SCALE GENOMIC DNA]</scope>
    <source>
        <strain evidence="2 3">JP610</strain>
    </source>
</reference>
<proteinExistence type="predicted"/>
<dbReference type="Gene3D" id="1.10.472.10">
    <property type="entry name" value="Cyclin-like"/>
    <property type="match status" value="1"/>
</dbReference>
<organism evidence="2 3">
    <name type="scientific">Sphaeroforma arctica JP610</name>
    <dbReference type="NCBI Taxonomy" id="667725"/>
    <lineage>
        <taxon>Eukaryota</taxon>
        <taxon>Ichthyosporea</taxon>
        <taxon>Ichthyophonida</taxon>
        <taxon>Sphaeroforma</taxon>
    </lineage>
</organism>
<keyword evidence="1" id="KW-0472">Membrane</keyword>
<dbReference type="RefSeq" id="XP_014150645.1">
    <property type="nucleotide sequence ID" value="XM_014295170.1"/>
</dbReference>
<gene>
    <name evidence="2" type="ORF">SARC_10773</name>
</gene>
<keyword evidence="1" id="KW-1133">Transmembrane helix</keyword>
<dbReference type="AlphaFoldDB" id="A0A0L0FL55"/>
<evidence type="ECO:0000313" key="2">
    <source>
        <dbReference type="EMBL" id="KNC76743.1"/>
    </source>
</evidence>
<accession>A0A0L0FL55</accession>
<dbReference type="eggNOG" id="KOG1675">
    <property type="taxonomic scope" value="Eukaryota"/>
</dbReference>
<keyword evidence="3" id="KW-1185">Reference proteome</keyword>
<dbReference type="EMBL" id="KQ242979">
    <property type="protein sequence ID" value="KNC76743.1"/>
    <property type="molecule type" value="Genomic_DNA"/>
</dbReference>
<keyword evidence="1" id="KW-0812">Transmembrane</keyword>
<evidence type="ECO:0000313" key="3">
    <source>
        <dbReference type="Proteomes" id="UP000054560"/>
    </source>
</evidence>
<feature type="transmembrane region" description="Helical" evidence="1">
    <location>
        <begin position="84"/>
        <end position="106"/>
    </location>
</feature>
<evidence type="ECO:0000256" key="1">
    <source>
        <dbReference type="SAM" id="Phobius"/>
    </source>
</evidence>
<protein>
    <submittedName>
        <fullName evidence="2">Uncharacterized protein</fullName>
    </submittedName>
</protein>
<name>A0A0L0FL55_9EUKA</name>
<dbReference type="GeneID" id="25911277"/>